<dbReference type="PANTHER" id="PTHR10641">
    <property type="entry name" value="MYB FAMILY TRANSCRIPTION FACTOR"/>
    <property type="match status" value="1"/>
</dbReference>
<feature type="compositionally biased region" description="Basic and acidic residues" evidence="7">
    <location>
        <begin position="120"/>
        <end position="132"/>
    </location>
</feature>
<dbReference type="Proteomes" id="UP000825729">
    <property type="component" value="Unassembled WGS sequence"/>
</dbReference>
<evidence type="ECO:0000259" key="9">
    <source>
        <dbReference type="PROSITE" id="PS51294"/>
    </source>
</evidence>
<keyword evidence="3" id="KW-0805">Transcription regulation</keyword>
<dbReference type="GO" id="GO:0005634">
    <property type="term" value="C:nucleus"/>
    <property type="evidence" value="ECO:0007669"/>
    <property type="project" value="UniProtKB-SubCell"/>
</dbReference>
<evidence type="ECO:0000313" key="10">
    <source>
        <dbReference type="EMBL" id="KAG9439499.1"/>
    </source>
</evidence>
<dbReference type="InterPro" id="IPR009057">
    <property type="entry name" value="Homeodomain-like_sf"/>
</dbReference>
<dbReference type="InterPro" id="IPR001005">
    <property type="entry name" value="SANT/Myb"/>
</dbReference>
<evidence type="ECO:0000256" key="7">
    <source>
        <dbReference type="SAM" id="MobiDB-lite"/>
    </source>
</evidence>
<feature type="region of interest" description="Disordered" evidence="7">
    <location>
        <begin position="208"/>
        <end position="270"/>
    </location>
</feature>
<dbReference type="PROSITE" id="PS51294">
    <property type="entry name" value="HTH_MYB"/>
    <property type="match status" value="2"/>
</dbReference>
<name>A0AAV7DT93_ARIFI</name>
<dbReference type="PROSITE" id="PS50090">
    <property type="entry name" value="MYB_LIKE"/>
    <property type="match status" value="2"/>
</dbReference>
<dbReference type="PANTHER" id="PTHR10641:SF1103">
    <property type="entry name" value="TRANSCRIPTION FACTOR MYB72"/>
    <property type="match status" value="1"/>
</dbReference>
<keyword evidence="6" id="KW-0539">Nucleus</keyword>
<reference evidence="10 11" key="1">
    <citation type="submission" date="2021-07" db="EMBL/GenBank/DDBJ databases">
        <title>The Aristolochia fimbriata genome: insights into angiosperm evolution, floral development and chemical biosynthesis.</title>
        <authorList>
            <person name="Jiao Y."/>
        </authorList>
    </citation>
    <scope>NUCLEOTIDE SEQUENCE [LARGE SCALE GENOMIC DNA]</scope>
    <source>
        <strain evidence="10">IBCAS-2021</strain>
        <tissue evidence="10">Leaf</tissue>
    </source>
</reference>
<evidence type="ECO:0000256" key="2">
    <source>
        <dbReference type="ARBA" id="ARBA00022737"/>
    </source>
</evidence>
<dbReference type="SUPFAM" id="SSF46689">
    <property type="entry name" value="Homeodomain-like"/>
    <property type="match status" value="1"/>
</dbReference>
<comment type="subcellular location">
    <subcellularLocation>
        <location evidence="1">Nucleus</location>
    </subcellularLocation>
</comment>
<feature type="domain" description="HTH myb-type" evidence="9">
    <location>
        <begin position="64"/>
        <end position="118"/>
    </location>
</feature>
<organism evidence="10 11">
    <name type="scientific">Aristolochia fimbriata</name>
    <name type="common">White veined hardy Dutchman's pipe vine</name>
    <dbReference type="NCBI Taxonomy" id="158543"/>
    <lineage>
        <taxon>Eukaryota</taxon>
        <taxon>Viridiplantae</taxon>
        <taxon>Streptophyta</taxon>
        <taxon>Embryophyta</taxon>
        <taxon>Tracheophyta</taxon>
        <taxon>Spermatophyta</taxon>
        <taxon>Magnoliopsida</taxon>
        <taxon>Magnoliidae</taxon>
        <taxon>Piperales</taxon>
        <taxon>Aristolochiaceae</taxon>
        <taxon>Aristolochia</taxon>
    </lineage>
</organism>
<accession>A0AAV7DT93</accession>
<dbReference type="InterPro" id="IPR017930">
    <property type="entry name" value="Myb_dom"/>
</dbReference>
<evidence type="ECO:0000256" key="4">
    <source>
        <dbReference type="ARBA" id="ARBA00023125"/>
    </source>
</evidence>
<feature type="domain" description="Myb-like" evidence="8">
    <location>
        <begin position="11"/>
        <end position="63"/>
    </location>
</feature>
<feature type="compositionally biased region" description="Low complexity" evidence="7">
    <location>
        <begin position="237"/>
        <end position="253"/>
    </location>
</feature>
<comment type="caution">
    <text evidence="10">The sequence shown here is derived from an EMBL/GenBank/DDBJ whole genome shotgun (WGS) entry which is preliminary data.</text>
</comment>
<sequence>MGRGRAPCCEKIGLKKGPWTPSEDMRLMAYIQKYGHGNWRALPKQAGLLRCGKSCRLRWINYLRPDIKRGNFTPEEEETIIKLHGLLGNKWSKIASRLPGRTDNEIKNVWNTHLKKRLLSKEADPSSEETKETSSSFSSSAGSTLSSCNQSEGTIKDEGAAPAEPGFNLESPHEVSNKTEDRMEFQDSSMELIEIPFEPNLQDLWDVLEDHDQSPPSPSSELVISSSTAEQPKPKPSLSSSSSFSSTTSTSTSALNIQHAQCKEEQGEQSEVMLEIPNEANSDVWDMLDDDLGCLESSKSTVLEAQQNEATEGFGQECKRQSHEYFKQSWITDLEYELQISPQEGDHLLSVTKDIAADQAEPGFPSYDGTLDFELFDPIVAYFQNQPPSPTLFS</sequence>
<feature type="compositionally biased region" description="Basic and acidic residues" evidence="7">
    <location>
        <begin position="171"/>
        <end position="184"/>
    </location>
</feature>
<evidence type="ECO:0000256" key="6">
    <source>
        <dbReference type="ARBA" id="ARBA00023242"/>
    </source>
</evidence>
<keyword evidence="2" id="KW-0677">Repeat</keyword>
<feature type="domain" description="HTH myb-type" evidence="9">
    <location>
        <begin position="11"/>
        <end position="63"/>
    </location>
</feature>
<dbReference type="EMBL" id="JAINDJ010000008">
    <property type="protein sequence ID" value="KAG9439499.1"/>
    <property type="molecule type" value="Genomic_DNA"/>
</dbReference>
<dbReference type="Pfam" id="PF00249">
    <property type="entry name" value="Myb_DNA-binding"/>
    <property type="match status" value="2"/>
</dbReference>
<evidence type="ECO:0000256" key="5">
    <source>
        <dbReference type="ARBA" id="ARBA00023163"/>
    </source>
</evidence>
<dbReference type="FunFam" id="1.10.10.60:FF:000310">
    <property type="entry name" value="MYB transcription factor"/>
    <property type="match status" value="1"/>
</dbReference>
<feature type="compositionally biased region" description="Low complexity" evidence="7">
    <location>
        <begin position="133"/>
        <end position="147"/>
    </location>
</feature>
<feature type="domain" description="Myb-like" evidence="8">
    <location>
        <begin position="64"/>
        <end position="114"/>
    </location>
</feature>
<dbReference type="AlphaFoldDB" id="A0AAV7DT93"/>
<dbReference type="FunFam" id="1.10.10.60:FF:000001">
    <property type="entry name" value="MYB-related transcription factor"/>
    <property type="match status" value="1"/>
</dbReference>
<evidence type="ECO:0000256" key="1">
    <source>
        <dbReference type="ARBA" id="ARBA00004123"/>
    </source>
</evidence>
<evidence type="ECO:0000259" key="8">
    <source>
        <dbReference type="PROSITE" id="PS50090"/>
    </source>
</evidence>
<keyword evidence="11" id="KW-1185">Reference proteome</keyword>
<dbReference type="Gene3D" id="1.10.10.60">
    <property type="entry name" value="Homeodomain-like"/>
    <property type="match status" value="2"/>
</dbReference>
<keyword evidence="4" id="KW-0238">DNA-binding</keyword>
<protein>
    <submittedName>
        <fullName evidence="10">Uncharacterized protein</fullName>
    </submittedName>
</protein>
<feature type="region of interest" description="Disordered" evidence="7">
    <location>
        <begin position="120"/>
        <end position="184"/>
    </location>
</feature>
<dbReference type="InterPro" id="IPR015495">
    <property type="entry name" value="Myb_TF_plants"/>
</dbReference>
<dbReference type="SMART" id="SM00717">
    <property type="entry name" value="SANT"/>
    <property type="match status" value="2"/>
</dbReference>
<evidence type="ECO:0000256" key="3">
    <source>
        <dbReference type="ARBA" id="ARBA00023015"/>
    </source>
</evidence>
<keyword evidence="5" id="KW-0804">Transcription</keyword>
<proteinExistence type="predicted"/>
<dbReference type="CDD" id="cd00167">
    <property type="entry name" value="SANT"/>
    <property type="match status" value="2"/>
</dbReference>
<evidence type="ECO:0000313" key="11">
    <source>
        <dbReference type="Proteomes" id="UP000825729"/>
    </source>
</evidence>
<dbReference type="GO" id="GO:0003677">
    <property type="term" value="F:DNA binding"/>
    <property type="evidence" value="ECO:0007669"/>
    <property type="project" value="UniProtKB-KW"/>
</dbReference>
<gene>
    <name evidence="10" type="ORF">H6P81_019664</name>
</gene>